<dbReference type="OrthoDB" id="10029846at2759"/>
<dbReference type="AlphaFoldDB" id="A0A077Z809"/>
<evidence type="ECO:0000313" key="1">
    <source>
        <dbReference type="EMBL" id="CDW56597.1"/>
    </source>
</evidence>
<organism evidence="1 2">
    <name type="scientific">Trichuris trichiura</name>
    <name type="common">Whipworm</name>
    <name type="synonym">Trichocephalus trichiurus</name>
    <dbReference type="NCBI Taxonomy" id="36087"/>
    <lineage>
        <taxon>Eukaryota</taxon>
        <taxon>Metazoa</taxon>
        <taxon>Ecdysozoa</taxon>
        <taxon>Nematoda</taxon>
        <taxon>Enoplea</taxon>
        <taxon>Dorylaimia</taxon>
        <taxon>Trichinellida</taxon>
        <taxon>Trichuridae</taxon>
        <taxon>Trichuris</taxon>
    </lineage>
</organism>
<evidence type="ECO:0000313" key="2">
    <source>
        <dbReference type="Proteomes" id="UP000030665"/>
    </source>
</evidence>
<dbReference type="Proteomes" id="UP000030665">
    <property type="component" value="Unassembled WGS sequence"/>
</dbReference>
<reference evidence="1" key="2">
    <citation type="submission" date="2014-03" db="EMBL/GenBank/DDBJ databases">
        <title>The whipworm genome and dual-species transcriptomics of an intimate host-pathogen interaction.</title>
        <authorList>
            <person name="Foth B.J."/>
            <person name="Tsai I.J."/>
            <person name="Reid A.J."/>
            <person name="Bancroft A.J."/>
            <person name="Nichol S."/>
            <person name="Tracey A."/>
            <person name="Holroyd N."/>
            <person name="Cotton J.A."/>
            <person name="Stanley E.J."/>
            <person name="Zarowiecki M."/>
            <person name="Liu J.Z."/>
            <person name="Huckvale T."/>
            <person name="Cooper P.J."/>
            <person name="Grencis R.K."/>
            <person name="Berriman M."/>
        </authorList>
    </citation>
    <scope>NUCLEOTIDE SEQUENCE [LARGE SCALE GENOMIC DNA]</scope>
</reference>
<dbReference type="EMBL" id="HG806058">
    <property type="protein sequence ID" value="CDW56597.1"/>
    <property type="molecule type" value="Genomic_DNA"/>
</dbReference>
<sequence>MSILRIRFQQLYFFRIGEEVELLEANGIFGRLSNGAWSNYMENLVANVTVDIKSSLFPLVFVLMAERGGFFIPVLVALLPDKQEATYHRTFSAAKKMLPDLAPQSVSMNFDQAAMNAKKHHKGTWSELCNASSRAGKEYGLIMIDSTAS</sequence>
<protein>
    <recommendedName>
        <fullName evidence="3">MULE transposase domain-containing protein</fullName>
    </recommendedName>
</protein>
<keyword evidence="2" id="KW-1185">Reference proteome</keyword>
<gene>
    <name evidence="1" type="ORF">TTRE_0000487701</name>
</gene>
<accession>A0A077Z809</accession>
<name>A0A077Z809_TRITR</name>
<reference evidence="1" key="1">
    <citation type="submission" date="2014-01" db="EMBL/GenBank/DDBJ databases">
        <authorList>
            <person name="Aslett M."/>
        </authorList>
    </citation>
    <scope>NUCLEOTIDE SEQUENCE</scope>
</reference>
<evidence type="ECO:0008006" key="3">
    <source>
        <dbReference type="Google" id="ProtNLM"/>
    </source>
</evidence>
<proteinExistence type="predicted"/>